<dbReference type="PANTHER" id="PTHR33121">
    <property type="entry name" value="CYCLIC DI-GMP PHOSPHODIESTERASE PDEF"/>
    <property type="match status" value="1"/>
</dbReference>
<dbReference type="EMBL" id="JAMB01000001">
    <property type="protein sequence ID" value="ETX12072.1"/>
    <property type="molecule type" value="Genomic_DNA"/>
</dbReference>
<dbReference type="Proteomes" id="UP000054058">
    <property type="component" value="Unassembled WGS sequence"/>
</dbReference>
<dbReference type="SMART" id="SM00052">
    <property type="entry name" value="EAL"/>
    <property type="match status" value="1"/>
</dbReference>
<dbReference type="Pfam" id="PF11849">
    <property type="entry name" value="DUF3369"/>
    <property type="match status" value="1"/>
</dbReference>
<dbReference type="PATRIC" id="fig|1122207.3.peg.50"/>
<keyword evidence="5" id="KW-1185">Reference proteome</keyword>
<evidence type="ECO:0000259" key="2">
    <source>
        <dbReference type="PROSITE" id="PS50110"/>
    </source>
</evidence>
<dbReference type="PROSITE" id="PS50110">
    <property type="entry name" value="RESPONSE_REGULATORY"/>
    <property type="match status" value="1"/>
</dbReference>
<dbReference type="Gene3D" id="3.20.20.450">
    <property type="entry name" value="EAL domain"/>
    <property type="match status" value="1"/>
</dbReference>
<dbReference type="GO" id="GO:0071111">
    <property type="term" value="F:cyclic-guanylate-specific phosphodiesterase activity"/>
    <property type="evidence" value="ECO:0007669"/>
    <property type="project" value="InterPro"/>
</dbReference>
<dbReference type="GO" id="GO:0000160">
    <property type="term" value="P:phosphorelay signal transduction system"/>
    <property type="evidence" value="ECO:0007669"/>
    <property type="project" value="InterPro"/>
</dbReference>
<dbReference type="AlphaFoldDB" id="X7E7Z1"/>
<feature type="domain" description="Response regulatory" evidence="2">
    <location>
        <begin position="22"/>
        <end position="146"/>
    </location>
</feature>
<dbReference type="InterPro" id="IPR001633">
    <property type="entry name" value="EAL_dom"/>
</dbReference>
<organism evidence="4 5">
    <name type="scientific">Marinomonas ushuaiensis DSM 15871</name>
    <dbReference type="NCBI Taxonomy" id="1122207"/>
    <lineage>
        <taxon>Bacteria</taxon>
        <taxon>Pseudomonadati</taxon>
        <taxon>Pseudomonadota</taxon>
        <taxon>Gammaproteobacteria</taxon>
        <taxon>Oceanospirillales</taxon>
        <taxon>Oceanospirillaceae</taxon>
        <taxon>Marinomonas</taxon>
    </lineage>
</organism>
<feature type="domain" description="EAL" evidence="3">
    <location>
        <begin position="481"/>
        <end position="734"/>
    </location>
</feature>
<gene>
    <name evidence="4" type="ORF">MUS1_00230</name>
</gene>
<dbReference type="RefSeq" id="WP_036157449.1">
    <property type="nucleotide sequence ID" value="NZ_JAMB01000001.1"/>
</dbReference>
<sequence>MGLPDNNTESFKTFSKTRNNCKVLSVEDDPDYQAALINGLSSLSYDGKDVEFLTASSASEAATVIAANPDIAVIFLDVVMETDKAGLRLIRTIREVIGNDLVRIVLLTGQPGMAPINNVISHYDIDDYWCKSDLTQGHLQTIVLSNLRTWENLSDMKEARHGMQLLLASSQRIASKNDITEYTRSILEEICTLLKMQKGGIVCFYHPEEEKIDKALIVAACGEYTPFIHRYASSIIQESVLDEAIQLANTEKHHVFLDGFSVLYFSNKELDGREYIVLVKLERQLESNEINLLQVFCENICAGFRNVALHNKLTELAYIEPTSGIHNKNWMVREIRNMFSWERNRAKLLMIYVEDLAYTESVLGAKYCDQLTLSLYDHLRSFFHNTVDIALLERDTLVLVVYDEIDYDETSLERIIHTNIDVENSPHALDLTISSVDFSEFPAYEAEQLVSAGKSTLERAKYDGISYLAFSNELATAMFGRYELLKDLREAISNDDIVIYLQPKMSLTTNALVGFEALARWNHKNGGLIPPDQFIPLAESSGLIDKLDQQMLQQSCQAINALKSIGINVPISVNVTGSEIIRPNYFENFKKLLEDEKIPYDMIELEITESQIIEEKSSINTHLSVLKTLGVRVNVDDFGTGYSSLAYLSTLSVSVLKIDHSFVWRMEESEKDWQVLKMIIELGNSLGLSVIAEGIETQQQREHLLSLGCENGQGYLFSKPMPLDKTIDWIKTCL</sequence>
<dbReference type="InterPro" id="IPR001789">
    <property type="entry name" value="Sig_transdc_resp-reg_receiver"/>
</dbReference>
<comment type="caution">
    <text evidence="4">The sequence shown here is derived from an EMBL/GenBank/DDBJ whole genome shotgun (WGS) entry which is preliminary data.</text>
</comment>
<dbReference type="SMART" id="SM00448">
    <property type="entry name" value="REC"/>
    <property type="match status" value="1"/>
</dbReference>
<dbReference type="SUPFAM" id="SSF52172">
    <property type="entry name" value="CheY-like"/>
    <property type="match status" value="1"/>
</dbReference>
<dbReference type="Pfam" id="PF00563">
    <property type="entry name" value="EAL"/>
    <property type="match status" value="1"/>
</dbReference>
<dbReference type="InterPro" id="IPR011006">
    <property type="entry name" value="CheY-like_superfamily"/>
</dbReference>
<evidence type="ECO:0000313" key="4">
    <source>
        <dbReference type="EMBL" id="ETX12072.1"/>
    </source>
</evidence>
<evidence type="ECO:0000313" key="5">
    <source>
        <dbReference type="Proteomes" id="UP000054058"/>
    </source>
</evidence>
<evidence type="ECO:0000256" key="1">
    <source>
        <dbReference type="PROSITE-ProRule" id="PRU00169"/>
    </source>
</evidence>
<dbReference type="OrthoDB" id="9813903at2"/>
<feature type="modified residue" description="4-aspartylphosphate" evidence="1">
    <location>
        <position position="77"/>
    </location>
</feature>
<dbReference type="InterPro" id="IPR050706">
    <property type="entry name" value="Cyclic-di-GMP_PDE-like"/>
</dbReference>
<evidence type="ECO:0000259" key="3">
    <source>
        <dbReference type="PROSITE" id="PS50883"/>
    </source>
</evidence>
<dbReference type="InterPro" id="IPR021800">
    <property type="entry name" value="DUF3369"/>
</dbReference>
<dbReference type="eggNOG" id="COG2200">
    <property type="taxonomic scope" value="Bacteria"/>
</dbReference>
<dbReference type="InterPro" id="IPR035919">
    <property type="entry name" value="EAL_sf"/>
</dbReference>
<dbReference type="PROSITE" id="PS50883">
    <property type="entry name" value="EAL"/>
    <property type="match status" value="1"/>
</dbReference>
<dbReference type="Gene3D" id="3.40.50.2300">
    <property type="match status" value="1"/>
</dbReference>
<proteinExistence type="predicted"/>
<dbReference type="STRING" id="1122207.MUS1_00230"/>
<dbReference type="PANTHER" id="PTHR33121:SF70">
    <property type="entry name" value="SIGNALING PROTEIN YKOW"/>
    <property type="match status" value="1"/>
</dbReference>
<keyword evidence="1" id="KW-0597">Phosphoprotein</keyword>
<reference evidence="4 5" key="1">
    <citation type="submission" date="2014-01" db="EMBL/GenBank/DDBJ databases">
        <title>Marinomonas ushuaiensis DSM 15871 Genome Sequencing.</title>
        <authorList>
            <person name="Lai Q."/>
            <person name="Shao Z.S."/>
        </authorList>
    </citation>
    <scope>NUCLEOTIDE SEQUENCE [LARGE SCALE GENOMIC DNA]</scope>
    <source>
        <strain evidence="4 5">DSM 15871</strain>
    </source>
</reference>
<dbReference type="Gene3D" id="3.30.70.270">
    <property type="match status" value="1"/>
</dbReference>
<dbReference type="SUPFAM" id="SSF141868">
    <property type="entry name" value="EAL domain-like"/>
    <property type="match status" value="1"/>
</dbReference>
<name>X7E7Z1_9GAMM</name>
<protein>
    <submittedName>
        <fullName evidence="4">Diguanylate cyclase</fullName>
    </submittedName>
</protein>
<dbReference type="CDD" id="cd01948">
    <property type="entry name" value="EAL"/>
    <property type="match status" value="1"/>
</dbReference>
<dbReference type="eggNOG" id="COG0784">
    <property type="taxonomic scope" value="Bacteria"/>
</dbReference>
<dbReference type="InterPro" id="IPR043128">
    <property type="entry name" value="Rev_trsase/Diguanyl_cyclase"/>
</dbReference>
<accession>X7E7Z1</accession>